<keyword evidence="2" id="KW-1185">Reference proteome</keyword>
<organism evidence="1 2">
    <name type="scientific">Streptomyces violaceusniger</name>
    <dbReference type="NCBI Taxonomy" id="68280"/>
    <lineage>
        <taxon>Bacteria</taxon>
        <taxon>Bacillati</taxon>
        <taxon>Actinomycetota</taxon>
        <taxon>Actinomycetes</taxon>
        <taxon>Kitasatosporales</taxon>
        <taxon>Streptomycetaceae</taxon>
        <taxon>Streptomyces</taxon>
        <taxon>Streptomyces violaceusniger group</taxon>
    </lineage>
</organism>
<comment type="caution">
    <text evidence="1">The sequence shown here is derived from an EMBL/GenBank/DDBJ whole genome shotgun (WGS) entry which is preliminary data.</text>
</comment>
<reference evidence="1 2" key="1">
    <citation type="journal article" date="2020" name="Int. J. Syst. Evol. Microbiol.">
        <title>Reclassification of Streptomyces castelarensis and Streptomyces sporoclivatus as later heterotypic synonyms of Streptomyces antimycoticus.</title>
        <authorList>
            <person name="Komaki H."/>
            <person name="Tamura T."/>
        </authorList>
    </citation>
    <scope>NUCLEOTIDE SEQUENCE [LARGE SCALE GENOMIC DNA]</scope>
    <source>
        <strain evidence="1 2">NBRC 13459</strain>
    </source>
</reference>
<evidence type="ECO:0000313" key="2">
    <source>
        <dbReference type="Proteomes" id="UP000301309"/>
    </source>
</evidence>
<proteinExistence type="predicted"/>
<evidence type="ECO:0000313" key="1">
    <source>
        <dbReference type="EMBL" id="GDY50843.1"/>
    </source>
</evidence>
<dbReference type="Proteomes" id="UP000301309">
    <property type="component" value="Unassembled WGS sequence"/>
</dbReference>
<accession>A0A4D4KYJ9</accession>
<dbReference type="EMBL" id="BJHW01000001">
    <property type="protein sequence ID" value="GDY50843.1"/>
    <property type="molecule type" value="Genomic_DNA"/>
</dbReference>
<dbReference type="AlphaFoldDB" id="A0A4D4KYJ9"/>
<sequence length="92" mass="9822">MPVITADGQPVGALSALVAAPDELDDAQGVFLRMVAEWVAEYLRPARPAAADVEHERQPLGGDAVGSAVWRMNDGLLTLDDQARLTFANPRP</sequence>
<name>A0A4D4KYJ9_STRVO</name>
<gene>
    <name evidence="1" type="ORF">SVIO_014660</name>
</gene>
<evidence type="ECO:0008006" key="3">
    <source>
        <dbReference type="Google" id="ProtNLM"/>
    </source>
</evidence>
<protein>
    <recommendedName>
        <fullName evidence="3">GAF domain-containing protein</fullName>
    </recommendedName>
</protein>